<proteinExistence type="predicted"/>
<keyword evidence="1" id="KW-1185">Reference proteome</keyword>
<gene>
    <name evidence="2" type="primary">LOC142165088</name>
</gene>
<name>A0AC58S4A4_TOBAC</name>
<protein>
    <submittedName>
        <fullName evidence="2">Receptor-like protein 49</fullName>
    </submittedName>
</protein>
<evidence type="ECO:0000313" key="2">
    <source>
        <dbReference type="RefSeq" id="XP_075079821.1"/>
    </source>
</evidence>
<reference evidence="1" key="1">
    <citation type="journal article" date="2014" name="Nat. Commun.">
        <title>The tobacco genome sequence and its comparison with those of tomato and potato.</title>
        <authorList>
            <person name="Sierro N."/>
            <person name="Battey J.N."/>
            <person name="Ouadi S."/>
            <person name="Bakaher N."/>
            <person name="Bovet L."/>
            <person name="Willig A."/>
            <person name="Goepfert S."/>
            <person name="Peitsch M.C."/>
            <person name="Ivanov N.V."/>
        </authorList>
    </citation>
    <scope>NUCLEOTIDE SEQUENCE [LARGE SCALE GENOMIC DNA]</scope>
</reference>
<dbReference type="RefSeq" id="XP_075079821.1">
    <property type="nucleotide sequence ID" value="XM_075223720.1"/>
</dbReference>
<sequence length="424" mass="47041">MYVDYSRNNFSSSIPLYIGNSLSLDFFSLGNNRLTGIIPESICNASYLQVLDFSNNALSGTIPPCLLEHITNLGVLNLGNNKLHGVIPDAFPTGSSLQTLDLSENKLQGRLPKSLVNCDLLEVLNVGNNRLVDSFPSILMNSSSLRVLVLRSNGFYGDFQCDATSNSWHNLQIIDIASNKFTGELGAECLSNWKGMMAADDYIESGHNHIQYRFLQLSNLYYQDTVTITNKGMEMKLVKILRVYTSIDFSSNRFQGVIPDMDGNLSALYVLNLSHNSLEGPIPKSIGKLQMLGSLDLSSNQISGEIPVELENLTFLSVLNLSFNKLFGRIPSGNQFQTFSAISFKGNRGLCGFPLNNSCESNGPDLTPPPTSQDDSDFDWKFIFAAVGYLVGAANTIALLWFYEPVKIWFDIRMEKCLLWFSTM</sequence>
<evidence type="ECO:0000313" key="1">
    <source>
        <dbReference type="Proteomes" id="UP000790787"/>
    </source>
</evidence>
<dbReference type="Proteomes" id="UP000790787">
    <property type="component" value="Chromosome 10"/>
</dbReference>
<reference evidence="2" key="2">
    <citation type="submission" date="2025-08" db="UniProtKB">
        <authorList>
            <consortium name="RefSeq"/>
        </authorList>
    </citation>
    <scope>IDENTIFICATION</scope>
    <source>
        <tissue evidence="2">Leaf</tissue>
    </source>
</reference>
<organism evidence="1 2">
    <name type="scientific">Nicotiana tabacum</name>
    <name type="common">Common tobacco</name>
    <dbReference type="NCBI Taxonomy" id="4097"/>
    <lineage>
        <taxon>Eukaryota</taxon>
        <taxon>Viridiplantae</taxon>
        <taxon>Streptophyta</taxon>
        <taxon>Embryophyta</taxon>
        <taxon>Tracheophyta</taxon>
        <taxon>Spermatophyta</taxon>
        <taxon>Magnoliopsida</taxon>
        <taxon>eudicotyledons</taxon>
        <taxon>Gunneridae</taxon>
        <taxon>Pentapetalae</taxon>
        <taxon>asterids</taxon>
        <taxon>lamiids</taxon>
        <taxon>Solanales</taxon>
        <taxon>Solanaceae</taxon>
        <taxon>Nicotianoideae</taxon>
        <taxon>Nicotianeae</taxon>
        <taxon>Nicotiana</taxon>
    </lineage>
</organism>
<accession>A0AC58S4A4</accession>